<gene>
    <name evidence="2" type="ORF">PECUL_23A025383</name>
</gene>
<feature type="compositionally biased region" description="Basic and acidic residues" evidence="1">
    <location>
        <begin position="186"/>
        <end position="197"/>
    </location>
</feature>
<reference evidence="2" key="1">
    <citation type="submission" date="2022-03" db="EMBL/GenBank/DDBJ databases">
        <authorList>
            <person name="Alioto T."/>
            <person name="Alioto T."/>
            <person name="Gomez Garrido J."/>
        </authorList>
    </citation>
    <scope>NUCLEOTIDE SEQUENCE</scope>
</reference>
<proteinExistence type="predicted"/>
<evidence type="ECO:0000313" key="3">
    <source>
        <dbReference type="Proteomes" id="UP001295444"/>
    </source>
</evidence>
<accession>A0AAD1TLY6</accession>
<keyword evidence="3" id="KW-1185">Reference proteome</keyword>
<evidence type="ECO:0000256" key="1">
    <source>
        <dbReference type="SAM" id="MobiDB-lite"/>
    </source>
</evidence>
<dbReference type="Proteomes" id="UP001295444">
    <property type="component" value="Chromosome 14"/>
</dbReference>
<sequence length="208" mass="22959">MDGYLQPPTENSEEASGSKMAPAALSPREPHGAALERIGDELRSLSSAMATKADLLVLTTTIQDALRAEMAGIRTEVAAQAGRIREVEHTLEAHTVRHTATDMALTRQARRALKPLTAALQERKIPYRWGFPFALLARHQNGWASARWPEEIPGFLEELGLPPIPVPDWVLGPPGGRPRPQRAPRRRGEDPPRGPEPRRRHAPGEPEQ</sequence>
<protein>
    <submittedName>
        <fullName evidence="2">Uncharacterized protein</fullName>
    </submittedName>
</protein>
<name>A0AAD1TLY6_PELCU</name>
<evidence type="ECO:0000313" key="2">
    <source>
        <dbReference type="EMBL" id="CAH2329388.1"/>
    </source>
</evidence>
<feature type="region of interest" description="Disordered" evidence="1">
    <location>
        <begin position="166"/>
        <end position="208"/>
    </location>
</feature>
<feature type="region of interest" description="Disordered" evidence="1">
    <location>
        <begin position="1"/>
        <end position="30"/>
    </location>
</feature>
<organism evidence="2 3">
    <name type="scientific">Pelobates cultripes</name>
    <name type="common">Western spadefoot toad</name>
    <dbReference type="NCBI Taxonomy" id="61616"/>
    <lineage>
        <taxon>Eukaryota</taxon>
        <taxon>Metazoa</taxon>
        <taxon>Chordata</taxon>
        <taxon>Craniata</taxon>
        <taxon>Vertebrata</taxon>
        <taxon>Euteleostomi</taxon>
        <taxon>Amphibia</taxon>
        <taxon>Batrachia</taxon>
        <taxon>Anura</taxon>
        <taxon>Pelobatoidea</taxon>
        <taxon>Pelobatidae</taxon>
        <taxon>Pelobates</taxon>
    </lineage>
</organism>
<dbReference type="AlphaFoldDB" id="A0AAD1TLY6"/>
<dbReference type="EMBL" id="OW240925">
    <property type="protein sequence ID" value="CAH2329388.1"/>
    <property type="molecule type" value="Genomic_DNA"/>
</dbReference>